<keyword evidence="2" id="KW-1185">Reference proteome</keyword>
<dbReference type="AlphaFoldDB" id="A0A511DIP5"/>
<protein>
    <submittedName>
        <fullName evidence="1">Uncharacterized protein</fullName>
    </submittedName>
</protein>
<sequence>MSGDPARIHFTDADYDGQLGRTLSMAVVHAADLGEAMAAARRVHHPDRDAWFRPCERQ</sequence>
<accession>A0A511DIP5</accession>
<dbReference type="Gene3D" id="1.20.1440.110">
    <property type="entry name" value="acylaminoacyl peptidase"/>
    <property type="match status" value="1"/>
</dbReference>
<dbReference type="Proteomes" id="UP000321685">
    <property type="component" value="Unassembled WGS sequence"/>
</dbReference>
<evidence type="ECO:0000313" key="2">
    <source>
        <dbReference type="Proteomes" id="UP000321685"/>
    </source>
</evidence>
<organism evidence="1 2">
    <name type="scientific">Pseudonocardia sulfidoxydans NBRC 16205</name>
    <dbReference type="NCBI Taxonomy" id="1223511"/>
    <lineage>
        <taxon>Bacteria</taxon>
        <taxon>Bacillati</taxon>
        <taxon>Actinomycetota</taxon>
        <taxon>Actinomycetes</taxon>
        <taxon>Pseudonocardiales</taxon>
        <taxon>Pseudonocardiaceae</taxon>
        <taxon>Pseudonocardia</taxon>
    </lineage>
</organism>
<evidence type="ECO:0000313" key="1">
    <source>
        <dbReference type="EMBL" id="GEL22888.1"/>
    </source>
</evidence>
<proteinExistence type="predicted"/>
<comment type="caution">
    <text evidence="1">The sequence shown here is derived from an EMBL/GenBank/DDBJ whole genome shotgun (WGS) entry which is preliminary data.</text>
</comment>
<dbReference type="RefSeq" id="WP_186816836.1">
    <property type="nucleotide sequence ID" value="NZ_BJVJ01000013.1"/>
</dbReference>
<reference evidence="1 2" key="1">
    <citation type="submission" date="2019-07" db="EMBL/GenBank/DDBJ databases">
        <title>Whole genome shotgun sequence of Pseudonocardia sulfidoxydans NBRC 16205.</title>
        <authorList>
            <person name="Hosoyama A."/>
            <person name="Uohara A."/>
            <person name="Ohji S."/>
            <person name="Ichikawa N."/>
        </authorList>
    </citation>
    <scope>NUCLEOTIDE SEQUENCE [LARGE SCALE GENOMIC DNA]</scope>
    <source>
        <strain evidence="1 2">NBRC 16205</strain>
    </source>
</reference>
<gene>
    <name evidence="1" type="ORF">PSU4_18420</name>
</gene>
<name>A0A511DIP5_9PSEU</name>
<dbReference type="EMBL" id="BJVJ01000013">
    <property type="protein sequence ID" value="GEL22888.1"/>
    <property type="molecule type" value="Genomic_DNA"/>
</dbReference>